<feature type="transmembrane region" description="Helical" evidence="1">
    <location>
        <begin position="6"/>
        <end position="23"/>
    </location>
</feature>
<dbReference type="Proteomes" id="UP000268007">
    <property type="component" value="Unassembled WGS sequence"/>
</dbReference>
<dbReference type="RefSeq" id="WP_147425622.1">
    <property type="nucleotide sequence ID" value="NZ_RBKU01000001.1"/>
</dbReference>
<gene>
    <name evidence="2" type="ORF">BDD43_2395</name>
</gene>
<name>A0A495J1N3_9SPHI</name>
<keyword evidence="1" id="KW-0472">Membrane</keyword>
<feature type="transmembrane region" description="Helical" evidence="1">
    <location>
        <begin position="104"/>
        <end position="129"/>
    </location>
</feature>
<keyword evidence="1" id="KW-0812">Transmembrane</keyword>
<evidence type="ECO:0000313" key="3">
    <source>
        <dbReference type="Proteomes" id="UP000268007"/>
    </source>
</evidence>
<keyword evidence="1" id="KW-1133">Transmembrane helix</keyword>
<evidence type="ECO:0000256" key="1">
    <source>
        <dbReference type="SAM" id="Phobius"/>
    </source>
</evidence>
<reference evidence="2 3" key="1">
    <citation type="submission" date="2018-10" db="EMBL/GenBank/DDBJ databases">
        <title>Genomic Encyclopedia of Archaeal and Bacterial Type Strains, Phase II (KMG-II): from individual species to whole genera.</title>
        <authorList>
            <person name="Goeker M."/>
        </authorList>
    </citation>
    <scope>NUCLEOTIDE SEQUENCE [LARGE SCALE GENOMIC DNA]</scope>
    <source>
        <strain evidence="2 3">DSM 18602</strain>
    </source>
</reference>
<dbReference type="AlphaFoldDB" id="A0A495J1N3"/>
<proteinExistence type="predicted"/>
<sequence>MEFACFLFGLMSMQVFHFLGMFYEKKKAPLNNPKYFSAIWIITIALALIGLSTFFYKNHGPNFYLFLANPLYAYITYRVMSVWFIKKMHRYPVFAAKTTDPKLFWDRVFGFCFSFAAFVLPIVILVVLYPKPA</sequence>
<accession>A0A495J1N3</accession>
<dbReference type="EMBL" id="RBKU01000001">
    <property type="protein sequence ID" value="RKR82224.1"/>
    <property type="molecule type" value="Genomic_DNA"/>
</dbReference>
<comment type="caution">
    <text evidence="2">The sequence shown here is derived from an EMBL/GenBank/DDBJ whole genome shotgun (WGS) entry which is preliminary data.</text>
</comment>
<feature type="transmembrane region" description="Helical" evidence="1">
    <location>
        <begin position="62"/>
        <end position="84"/>
    </location>
</feature>
<keyword evidence="3" id="KW-1185">Reference proteome</keyword>
<organism evidence="2 3">
    <name type="scientific">Mucilaginibacter gracilis</name>
    <dbReference type="NCBI Taxonomy" id="423350"/>
    <lineage>
        <taxon>Bacteria</taxon>
        <taxon>Pseudomonadati</taxon>
        <taxon>Bacteroidota</taxon>
        <taxon>Sphingobacteriia</taxon>
        <taxon>Sphingobacteriales</taxon>
        <taxon>Sphingobacteriaceae</taxon>
        <taxon>Mucilaginibacter</taxon>
    </lineage>
</organism>
<evidence type="ECO:0000313" key="2">
    <source>
        <dbReference type="EMBL" id="RKR82224.1"/>
    </source>
</evidence>
<feature type="transmembrane region" description="Helical" evidence="1">
    <location>
        <begin position="35"/>
        <end position="56"/>
    </location>
</feature>
<protein>
    <submittedName>
        <fullName evidence="2">Uncharacterized protein</fullName>
    </submittedName>
</protein>